<organism evidence="14">
    <name type="scientific">Salvia splendens</name>
    <name type="common">Scarlet sage</name>
    <dbReference type="NCBI Taxonomy" id="180675"/>
    <lineage>
        <taxon>Eukaryota</taxon>
        <taxon>Viridiplantae</taxon>
        <taxon>Streptophyta</taxon>
        <taxon>Embryophyta</taxon>
        <taxon>Tracheophyta</taxon>
        <taxon>Spermatophyta</taxon>
        <taxon>Magnoliopsida</taxon>
        <taxon>eudicotyledons</taxon>
        <taxon>Gunneridae</taxon>
        <taxon>Pentapetalae</taxon>
        <taxon>asterids</taxon>
        <taxon>lamiids</taxon>
        <taxon>Lamiales</taxon>
        <taxon>Lamiaceae</taxon>
        <taxon>Nepetoideae</taxon>
        <taxon>Mentheae</taxon>
        <taxon>Salviinae</taxon>
        <taxon>Salvia</taxon>
        <taxon>Salvia subgen. Calosphace</taxon>
        <taxon>core Calosphace</taxon>
    </lineage>
</organism>
<evidence type="ECO:0000256" key="3">
    <source>
        <dbReference type="ARBA" id="ARBA00022741"/>
    </source>
</evidence>
<dbReference type="OrthoDB" id="448448at2759"/>
<dbReference type="Proteomes" id="UP000298416">
    <property type="component" value="Unassembled WGS sequence"/>
</dbReference>
<gene>
    <name evidence="14" type="ORF">SASPL_154169</name>
</gene>
<dbReference type="CDD" id="cd18008">
    <property type="entry name" value="DEXDc_SHPRH-like"/>
    <property type="match status" value="1"/>
</dbReference>
<feature type="region of interest" description="Disordered" evidence="10">
    <location>
        <begin position="1027"/>
        <end position="1066"/>
    </location>
</feature>
<dbReference type="InterPro" id="IPR038718">
    <property type="entry name" value="SNF2-like_sf"/>
</dbReference>
<dbReference type="PROSITE" id="PS00518">
    <property type="entry name" value="ZF_RING_1"/>
    <property type="match status" value="1"/>
</dbReference>
<protein>
    <recommendedName>
        <fullName evidence="16">DNA repair protein RAD5</fullName>
    </recommendedName>
</protein>
<feature type="region of interest" description="Disordered" evidence="10">
    <location>
        <begin position="311"/>
        <end position="346"/>
    </location>
</feature>
<dbReference type="InterPro" id="IPR013083">
    <property type="entry name" value="Znf_RING/FYVE/PHD"/>
</dbReference>
<dbReference type="GO" id="GO:0004386">
    <property type="term" value="F:helicase activity"/>
    <property type="evidence" value="ECO:0007669"/>
    <property type="project" value="UniProtKB-KW"/>
</dbReference>
<reference evidence="14" key="1">
    <citation type="submission" date="2018-01" db="EMBL/GenBank/DDBJ databases">
        <authorList>
            <person name="Mao J.F."/>
        </authorList>
    </citation>
    <scope>NUCLEOTIDE SEQUENCE</scope>
    <source>
        <strain evidence="14">Huo1</strain>
        <tissue evidence="14">Leaf</tissue>
    </source>
</reference>
<dbReference type="InterPro" id="IPR050628">
    <property type="entry name" value="SNF2_RAD54_helicase_TF"/>
</dbReference>
<dbReference type="InterPro" id="IPR014001">
    <property type="entry name" value="Helicase_ATP-bd"/>
</dbReference>
<keyword evidence="15" id="KW-1185">Reference proteome</keyword>
<dbReference type="Pfam" id="PF00176">
    <property type="entry name" value="SNF2-rel_dom"/>
    <property type="match status" value="1"/>
</dbReference>
<evidence type="ECO:0000256" key="10">
    <source>
        <dbReference type="SAM" id="MobiDB-lite"/>
    </source>
</evidence>
<dbReference type="GO" id="GO:0008270">
    <property type="term" value="F:zinc ion binding"/>
    <property type="evidence" value="ECO:0007669"/>
    <property type="project" value="UniProtKB-KW"/>
</dbReference>
<dbReference type="InterPro" id="IPR017907">
    <property type="entry name" value="Znf_RING_CS"/>
</dbReference>
<dbReference type="CDD" id="cd18793">
    <property type="entry name" value="SF2_C_SNF"/>
    <property type="match status" value="1"/>
</dbReference>
<evidence type="ECO:0000313" key="14">
    <source>
        <dbReference type="EMBL" id="KAG6385336.1"/>
    </source>
</evidence>
<dbReference type="SUPFAM" id="SSF52540">
    <property type="entry name" value="P-loop containing nucleoside triphosphate hydrolases"/>
    <property type="match status" value="2"/>
</dbReference>
<dbReference type="Gene3D" id="3.30.40.10">
    <property type="entry name" value="Zinc/RING finger domain, C3HC4 (zinc finger)"/>
    <property type="match status" value="1"/>
</dbReference>
<feature type="domain" description="RING-type" evidence="11">
    <location>
        <begin position="915"/>
        <end position="954"/>
    </location>
</feature>
<evidence type="ECO:0000256" key="5">
    <source>
        <dbReference type="ARBA" id="ARBA00022801"/>
    </source>
</evidence>
<dbReference type="InterPro" id="IPR018957">
    <property type="entry name" value="Znf_C3HC4_RING-type"/>
</dbReference>
<proteinExistence type="inferred from homology"/>
<dbReference type="Pfam" id="PF00097">
    <property type="entry name" value="zf-C3HC4"/>
    <property type="match status" value="1"/>
</dbReference>
<keyword evidence="3" id="KW-0547">Nucleotide-binding</keyword>
<keyword evidence="4 9" id="KW-0863">Zinc-finger</keyword>
<evidence type="ECO:0000259" key="11">
    <source>
        <dbReference type="PROSITE" id="PS50089"/>
    </source>
</evidence>
<feature type="domain" description="Helicase C-terminal" evidence="13">
    <location>
        <begin position="1060"/>
        <end position="1219"/>
    </location>
</feature>
<keyword evidence="5" id="KW-0378">Hydrolase</keyword>
<dbReference type="Gene3D" id="3.40.50.10810">
    <property type="entry name" value="Tandem AAA-ATPase domain"/>
    <property type="match status" value="3"/>
</dbReference>
<dbReference type="GO" id="GO:0005524">
    <property type="term" value="F:ATP binding"/>
    <property type="evidence" value="ECO:0007669"/>
    <property type="project" value="UniProtKB-KW"/>
</dbReference>
<dbReference type="PANTHER" id="PTHR45626:SF16">
    <property type="entry name" value="ATP-DEPENDENT HELICASE ULS1"/>
    <property type="match status" value="1"/>
</dbReference>
<evidence type="ECO:0000256" key="4">
    <source>
        <dbReference type="ARBA" id="ARBA00022771"/>
    </source>
</evidence>
<name>A0A8X8W031_SALSN</name>
<dbReference type="SMART" id="SM00487">
    <property type="entry name" value="DEXDc"/>
    <property type="match status" value="1"/>
</dbReference>
<evidence type="ECO:0000259" key="13">
    <source>
        <dbReference type="PROSITE" id="PS51194"/>
    </source>
</evidence>
<dbReference type="EMBL" id="PNBA02000022">
    <property type="protein sequence ID" value="KAG6385336.1"/>
    <property type="molecule type" value="Genomic_DNA"/>
</dbReference>
<dbReference type="PROSITE" id="PS51192">
    <property type="entry name" value="HELICASE_ATP_BIND_1"/>
    <property type="match status" value="1"/>
</dbReference>
<dbReference type="InterPro" id="IPR000330">
    <property type="entry name" value="SNF2_N"/>
</dbReference>
<feature type="compositionally biased region" description="Basic and acidic residues" evidence="10">
    <location>
        <begin position="1042"/>
        <end position="1061"/>
    </location>
</feature>
<dbReference type="InterPro" id="IPR027417">
    <property type="entry name" value="P-loop_NTPase"/>
</dbReference>
<reference evidence="14" key="2">
    <citation type="submission" date="2020-08" db="EMBL/GenBank/DDBJ databases">
        <title>Plant Genome Project.</title>
        <authorList>
            <person name="Zhang R.-G."/>
        </authorList>
    </citation>
    <scope>NUCLEOTIDE SEQUENCE</scope>
    <source>
        <strain evidence="14">Huo1</strain>
        <tissue evidence="14">Leaf</tissue>
    </source>
</reference>
<dbReference type="GO" id="GO:0008094">
    <property type="term" value="F:ATP-dependent activity, acting on DNA"/>
    <property type="evidence" value="ECO:0007669"/>
    <property type="project" value="TreeGrafter"/>
</dbReference>
<keyword evidence="8" id="KW-0067">ATP-binding</keyword>
<accession>A0A8X8W031</accession>
<dbReference type="Gene3D" id="3.40.50.300">
    <property type="entry name" value="P-loop containing nucleotide triphosphate hydrolases"/>
    <property type="match status" value="1"/>
</dbReference>
<dbReference type="InterPro" id="IPR001841">
    <property type="entry name" value="Znf_RING"/>
</dbReference>
<comment type="caution">
    <text evidence="14">The sequence shown here is derived from an EMBL/GenBank/DDBJ whole genome shotgun (WGS) entry which is preliminary data.</text>
</comment>
<evidence type="ECO:0000256" key="6">
    <source>
        <dbReference type="ARBA" id="ARBA00022806"/>
    </source>
</evidence>
<feature type="domain" description="Helicase ATP-binding" evidence="12">
    <location>
        <begin position="491"/>
        <end position="761"/>
    </location>
</feature>
<keyword evidence="7" id="KW-0862">Zinc</keyword>
<dbReference type="AlphaFoldDB" id="A0A8X8W031"/>
<sequence>MMVEAEGGSPEKEEIGDEFDLIEIDTLWRIMEEPSNPPLDNRLASLSRVNDLTGMQTPEDMFWVNDMHNSEAVESKRGLSDGFVESAWNRCNPDGEMLGPSPQFSQGNGYFDVPVMLWAEDKIVPSESRWEPSNSLVKHDWNSSLRYSEKLEPSSSQISNDDKFSYMDMHGGFHNSSPYYYNNSEEAPFETPSHREQFDLNSPYIVSDEKGTDLAPVETPNYTGTSSCNSFRNAIHNHDSSDFCELSHFQIKYQDMPASGNETKEPSNIVARASEVVNYVSNGGQGTEWSSSMNYGINSKVKTEEELFQSRRTHPSPGMSGATSVKSSPAVAKNQKPGLEVSEHPGVMACPSVNSATNIIKMEKEVPKSHDCHISKGNYQGVQSKTSDQSNADDGSGLYVLEDMSAPARPNHVAMNERLVDTKQVMTSRSPCTQMVKTHSRRKPTDERVIFRVAVQDLSQPKLEARPPDGALSVSLLKHQRIALSWMAKKETRSACCSGGILADDQGLGKTISTIALILKERAPLSKASKTNVKQSVTEMFDLDDDDDGVLGKSLATEGAEHIMVSGNPINCKIPVQAKGRPSGGTLIVCPTSVLRQWSEELHNKVTKEADLSVLVYYGSNRTKDPLELAKYDVVVTTYAIVSMEVPKQPVVNEHDDIIGSSSYKDYSSGGKRKLPDKKSSKSKKCRGIDNELLENASGPLAQVGWFRVVLDEAQSIKNHRTQAARACWGLRAKRRWCLSGTPIQNAIDDLYSYFRFLRHDPYAVFRTFCEQLKEPISKNPRDGYKKLQAVLKTIMLRRTKGTLLDGEPIIDLPPKTIELKKVEFSKEERDFYCSLEADSRAQFAEYQAAGTVKQNYVNILLMLLRLRQACDHPLLVKGYSSNAKNTSSIETVKKLSPEEQSFLLNCLEGSLAICGICNDPPEDAAVTVCGHVFCNQCISERISGDDTECPAKKCKKPLNMSKIFSIITLRTATFGQLSTESTADCPGSGVADSSEPQILRSPQGSSKIRAALDILLSLSKAHDRATKTSSSDNIGGGYDSENSRTDSGDDSRTLSVHRDPNNSVEAEGQKAIVFSQWTGMLNLLESCLKSNNIQYRRLDGTMPIGARDRAVKDFNLLPEVSVMIMSLKAASLGLNMVAACNVLLLDLWWNPTTEDQAIDRAHRIGQKRPVSVYRLTVKDTVEDRILALQQRKRRMVANAYGEGETGTRQSRLTVEDLKYLFRGD</sequence>
<dbReference type="PANTHER" id="PTHR45626">
    <property type="entry name" value="TRANSCRIPTION TERMINATION FACTOR 2-RELATED"/>
    <property type="match status" value="1"/>
</dbReference>
<dbReference type="PROSITE" id="PS50089">
    <property type="entry name" value="ZF_RING_2"/>
    <property type="match status" value="1"/>
</dbReference>
<keyword evidence="6" id="KW-0347">Helicase</keyword>
<dbReference type="SMART" id="SM00184">
    <property type="entry name" value="RING"/>
    <property type="match status" value="1"/>
</dbReference>
<dbReference type="SUPFAM" id="SSF57850">
    <property type="entry name" value="RING/U-box"/>
    <property type="match status" value="1"/>
</dbReference>
<dbReference type="GO" id="GO:0006281">
    <property type="term" value="P:DNA repair"/>
    <property type="evidence" value="ECO:0007669"/>
    <property type="project" value="TreeGrafter"/>
</dbReference>
<evidence type="ECO:0008006" key="16">
    <source>
        <dbReference type="Google" id="ProtNLM"/>
    </source>
</evidence>
<dbReference type="InterPro" id="IPR049730">
    <property type="entry name" value="SNF2/RAD54-like_C"/>
</dbReference>
<dbReference type="InterPro" id="IPR001650">
    <property type="entry name" value="Helicase_C-like"/>
</dbReference>
<evidence type="ECO:0000313" key="15">
    <source>
        <dbReference type="Proteomes" id="UP000298416"/>
    </source>
</evidence>
<evidence type="ECO:0000256" key="1">
    <source>
        <dbReference type="ARBA" id="ARBA00008438"/>
    </source>
</evidence>
<dbReference type="GO" id="GO:0016787">
    <property type="term" value="F:hydrolase activity"/>
    <property type="evidence" value="ECO:0007669"/>
    <property type="project" value="UniProtKB-KW"/>
</dbReference>
<evidence type="ECO:0000256" key="8">
    <source>
        <dbReference type="ARBA" id="ARBA00022840"/>
    </source>
</evidence>
<feature type="region of interest" description="Disordered" evidence="10">
    <location>
        <begin position="981"/>
        <end position="1005"/>
    </location>
</feature>
<evidence type="ECO:0000259" key="12">
    <source>
        <dbReference type="PROSITE" id="PS51192"/>
    </source>
</evidence>
<feature type="compositionally biased region" description="Polar residues" evidence="10">
    <location>
        <begin position="995"/>
        <end position="1005"/>
    </location>
</feature>
<dbReference type="PROSITE" id="PS51194">
    <property type="entry name" value="HELICASE_CTER"/>
    <property type="match status" value="1"/>
</dbReference>
<feature type="compositionally biased region" description="Basic residues" evidence="10">
    <location>
        <begin position="671"/>
        <end position="684"/>
    </location>
</feature>
<comment type="similarity">
    <text evidence="1">Belongs to the SNF2/RAD54 helicase family. RAD16 subfamily.</text>
</comment>
<evidence type="ECO:0000256" key="7">
    <source>
        <dbReference type="ARBA" id="ARBA00022833"/>
    </source>
</evidence>
<feature type="region of interest" description="Disordered" evidence="10">
    <location>
        <begin position="663"/>
        <end position="684"/>
    </location>
</feature>
<keyword evidence="2" id="KW-0479">Metal-binding</keyword>
<dbReference type="SMART" id="SM00490">
    <property type="entry name" value="HELICc"/>
    <property type="match status" value="1"/>
</dbReference>
<evidence type="ECO:0000256" key="9">
    <source>
        <dbReference type="PROSITE-ProRule" id="PRU00175"/>
    </source>
</evidence>
<evidence type="ECO:0000256" key="2">
    <source>
        <dbReference type="ARBA" id="ARBA00022723"/>
    </source>
</evidence>
<dbReference type="Pfam" id="PF00271">
    <property type="entry name" value="Helicase_C"/>
    <property type="match status" value="1"/>
</dbReference>
<dbReference type="GO" id="GO:0005634">
    <property type="term" value="C:nucleus"/>
    <property type="evidence" value="ECO:0007669"/>
    <property type="project" value="TreeGrafter"/>
</dbReference>
<dbReference type="FunFam" id="3.40.50.10810:FF:000068">
    <property type="entry name" value="SNF2 domain-containing protein / helicase domain-containing protein / zinc finger protein-like protein"/>
    <property type="match status" value="1"/>
</dbReference>